<evidence type="ECO:0000313" key="3">
    <source>
        <dbReference type="Proteomes" id="UP001530400"/>
    </source>
</evidence>
<protein>
    <submittedName>
        <fullName evidence="2">Uncharacterized protein</fullName>
    </submittedName>
</protein>
<keyword evidence="1" id="KW-0472">Membrane</keyword>
<keyword evidence="1" id="KW-1133">Transmembrane helix</keyword>
<evidence type="ECO:0000256" key="1">
    <source>
        <dbReference type="SAM" id="Phobius"/>
    </source>
</evidence>
<evidence type="ECO:0000313" key="2">
    <source>
        <dbReference type="EMBL" id="KAL3780466.1"/>
    </source>
</evidence>
<dbReference type="AlphaFoldDB" id="A0ABD3NZ87"/>
<gene>
    <name evidence="2" type="ORF">ACHAWO_011789</name>
</gene>
<dbReference type="EMBL" id="JALLPJ020000889">
    <property type="protein sequence ID" value="KAL3780466.1"/>
    <property type="molecule type" value="Genomic_DNA"/>
</dbReference>
<sequence length="341" mass="39553">MAHGRRLNQNSTHQILFWFMFCCLLLSVTQIIVVNLSRSDQFWIPSSPSESASSSTASAPTAARPITVFYNVYADPDRIDNARDIVSEQMQHIMPEHRVFVRSIGAQFPIENATRIQHDQEGSEFETLGILWNYCHDSPHAENDTVVYIHNKGSFHPSKVNTMFRRFITPGALSRECSEMPPECNICSFRFSPLPHPHSPGNMWAARCNYIKLLLDPNKFEWEMERFYNISKMKEYSAAIGTGRYAAEHWVHSHPAVSPCDLSTGHYAWGYKGIATAEYKLEQAPRYNKTMFMVYSGREYWVESIRWLHVGHRLKEYIFLYNQTPPETWFGWSFYKPTKGD</sequence>
<keyword evidence="1" id="KW-0812">Transmembrane</keyword>
<proteinExistence type="predicted"/>
<reference evidence="2 3" key="1">
    <citation type="submission" date="2024-10" db="EMBL/GenBank/DDBJ databases">
        <title>Updated reference genomes for cyclostephanoid diatoms.</title>
        <authorList>
            <person name="Roberts W.R."/>
            <person name="Alverson A.J."/>
        </authorList>
    </citation>
    <scope>NUCLEOTIDE SEQUENCE [LARGE SCALE GENOMIC DNA]</scope>
    <source>
        <strain evidence="2 3">AJA010-31</strain>
    </source>
</reference>
<feature type="transmembrane region" description="Helical" evidence="1">
    <location>
        <begin position="15"/>
        <end position="36"/>
    </location>
</feature>
<dbReference type="Proteomes" id="UP001530400">
    <property type="component" value="Unassembled WGS sequence"/>
</dbReference>
<name>A0ABD3NZ87_9STRA</name>
<keyword evidence="3" id="KW-1185">Reference proteome</keyword>
<accession>A0ABD3NZ87</accession>
<organism evidence="2 3">
    <name type="scientific">Cyclotella atomus</name>
    <dbReference type="NCBI Taxonomy" id="382360"/>
    <lineage>
        <taxon>Eukaryota</taxon>
        <taxon>Sar</taxon>
        <taxon>Stramenopiles</taxon>
        <taxon>Ochrophyta</taxon>
        <taxon>Bacillariophyta</taxon>
        <taxon>Coscinodiscophyceae</taxon>
        <taxon>Thalassiosirophycidae</taxon>
        <taxon>Stephanodiscales</taxon>
        <taxon>Stephanodiscaceae</taxon>
        <taxon>Cyclotella</taxon>
    </lineage>
</organism>
<comment type="caution">
    <text evidence="2">The sequence shown here is derived from an EMBL/GenBank/DDBJ whole genome shotgun (WGS) entry which is preliminary data.</text>
</comment>